<dbReference type="EMBL" id="CP012801">
    <property type="protein sequence ID" value="ALJ61377.1"/>
    <property type="molecule type" value="Genomic_DNA"/>
</dbReference>
<dbReference type="InterPro" id="IPR027417">
    <property type="entry name" value="P-loop_NTPase"/>
</dbReference>
<dbReference type="Proteomes" id="UP000061809">
    <property type="component" value="Chromosome"/>
</dbReference>
<dbReference type="InterPro" id="IPR041682">
    <property type="entry name" value="AAA_14"/>
</dbReference>
<dbReference type="SMART" id="SM00382">
    <property type="entry name" value="AAA"/>
    <property type="match status" value="1"/>
</dbReference>
<dbReference type="PATRIC" id="fig|246787.4.peg.4300"/>
<dbReference type="Gene3D" id="3.40.50.300">
    <property type="entry name" value="P-loop containing nucleotide triphosphate hydrolases"/>
    <property type="match status" value="1"/>
</dbReference>
<dbReference type="KEGG" id="bcel:BcellWH2_04157"/>
<protein>
    <recommendedName>
        <fullName evidence="1">AAA+ ATPase domain-containing protein</fullName>
    </recommendedName>
</protein>
<evidence type="ECO:0000259" key="1">
    <source>
        <dbReference type="SMART" id="SM00382"/>
    </source>
</evidence>
<organism evidence="2 3">
    <name type="scientific">Bacteroides cellulosilyticus</name>
    <dbReference type="NCBI Taxonomy" id="246787"/>
    <lineage>
        <taxon>Bacteria</taxon>
        <taxon>Pseudomonadati</taxon>
        <taxon>Bacteroidota</taxon>
        <taxon>Bacteroidia</taxon>
        <taxon>Bacteroidales</taxon>
        <taxon>Bacteroidaceae</taxon>
        <taxon>Bacteroides</taxon>
    </lineage>
</organism>
<feature type="domain" description="AAA+ ATPase" evidence="1">
    <location>
        <begin position="30"/>
        <end position="149"/>
    </location>
</feature>
<accession>A0A0P0GTF9</accession>
<dbReference type="RefSeq" id="WP_029427098.1">
    <property type="nucleotide sequence ID" value="NZ_CP012801.1"/>
</dbReference>
<name>A0A0P0GTF9_9BACE</name>
<gene>
    <name evidence="2" type="ORF">BcellWH2_04157</name>
</gene>
<sequence>MKQLFATSYQLIERTSTEFVRYLYNEIRWGNRLIAITGARGSGKTTLMLQYIKEHYTAYSNEALYASLDNIWFFRHSLLELADEFHKMGGKTLFLDEVHKYPTWSVEIKNIYDSYPDMKVVFTGSSLLEIHKGEADLSRRAVIYHLHGLSFREFLMFEYGHKVEKVTLSDILTRHVEIAMNVGKVIKPLVAFKEYLSYGYYPFYKEDKVLYHEKLLATLNIILDVDLPSTEKIDYYSIGKMKKLFAILAELVPYIPNVSALSKELEVTRISLLNYLFYLQKAQGLLLLDKEASGIKQLAKPEKIYLGNTNYAYALGGDKTDVGNVRETFFFNQTRVRHAVIYSPKVDFILDGTYSFEIGGKNKTKEQLKEVPNGYLALDNIEVGYGNQIPLWIFGLMY</sequence>
<dbReference type="SUPFAM" id="SSF52540">
    <property type="entry name" value="P-loop containing nucleoside triphosphate hydrolases"/>
    <property type="match status" value="1"/>
</dbReference>
<evidence type="ECO:0000313" key="2">
    <source>
        <dbReference type="EMBL" id="ALJ61377.1"/>
    </source>
</evidence>
<dbReference type="GeneID" id="66310025"/>
<dbReference type="AlphaFoldDB" id="A0A0P0GTF9"/>
<dbReference type="PANTHER" id="PTHR42990:SF1">
    <property type="entry name" value="AAA+ ATPASE DOMAIN-CONTAINING PROTEIN"/>
    <property type="match status" value="1"/>
</dbReference>
<evidence type="ECO:0000313" key="3">
    <source>
        <dbReference type="Proteomes" id="UP000061809"/>
    </source>
</evidence>
<reference evidence="2 3" key="1">
    <citation type="journal article" date="2015" name="Science">
        <title>Genetic determinants of in vivo fitness and diet responsiveness in multiple human gut Bacteroides.</title>
        <authorList>
            <person name="Wu M."/>
            <person name="McNulty N.P."/>
            <person name="Rodionov D.A."/>
            <person name="Khoroshkin M.S."/>
            <person name="Griffin N.W."/>
            <person name="Cheng J."/>
            <person name="Latreille P."/>
            <person name="Kerstetter R.A."/>
            <person name="Terrapon N."/>
            <person name="Henrissat B."/>
            <person name="Osterman A.L."/>
            <person name="Gordon J.I."/>
        </authorList>
    </citation>
    <scope>NUCLEOTIDE SEQUENCE [LARGE SCALE GENOMIC DNA]</scope>
    <source>
        <strain evidence="2 3">WH2</strain>
    </source>
</reference>
<dbReference type="InterPro" id="IPR003593">
    <property type="entry name" value="AAA+_ATPase"/>
</dbReference>
<dbReference type="Pfam" id="PF13173">
    <property type="entry name" value="AAA_14"/>
    <property type="match status" value="1"/>
</dbReference>
<proteinExistence type="predicted"/>
<dbReference type="PANTHER" id="PTHR42990">
    <property type="entry name" value="ATPASE"/>
    <property type="match status" value="1"/>
</dbReference>